<sequence>MTIRNPAEWGAAHFKVWSHAVAEASHAVSPTGEDRSAYEPTVRRIRTADLRDALAKGLQDFAAYRTDVFFLCLIYPLVGLVLAVAVFNGDALHLLFPLASGFTLIGPFAAIGLYEMSRRREQGATVTWADAFGVAASPAFGAVLVMGLILTAIFLLWLVAAQLIYMATIGPQAPDTVGAFLDQTITTRAGWAMIILGCGVGFLFAAVVLAISVVSFPLLLDRRVGVAMAIRTSVRATLKNPEPMALWGLIVVGALILGSIPAFVGLAIVMPVLGHGTWHLYRRLVPD</sequence>
<dbReference type="Pfam" id="PF09955">
    <property type="entry name" value="DUF2189"/>
    <property type="match status" value="1"/>
</dbReference>
<keyword evidence="1" id="KW-1133">Transmembrane helix</keyword>
<gene>
    <name evidence="2" type="ORF">J2851_005096</name>
</gene>
<reference evidence="2 3" key="1">
    <citation type="submission" date="2021-03" db="EMBL/GenBank/DDBJ databases">
        <title>Genomic Encyclopedia of Type Strains, Phase III (KMG-III): the genomes of soil and plant-associated and newly described type strains.</title>
        <authorList>
            <person name="Whitman W."/>
        </authorList>
    </citation>
    <scope>NUCLEOTIDE SEQUENCE [LARGE SCALE GENOMIC DNA]</scope>
    <source>
        <strain evidence="2 3">IMMIB AFH-6</strain>
    </source>
</reference>
<accession>A0ABS4SRU6</accession>
<keyword evidence="3" id="KW-1185">Reference proteome</keyword>
<organism evidence="2 3">
    <name type="scientific">Azospirillum rugosum</name>
    <dbReference type="NCBI Taxonomy" id="416170"/>
    <lineage>
        <taxon>Bacteria</taxon>
        <taxon>Pseudomonadati</taxon>
        <taxon>Pseudomonadota</taxon>
        <taxon>Alphaproteobacteria</taxon>
        <taxon>Rhodospirillales</taxon>
        <taxon>Azospirillaceae</taxon>
        <taxon>Azospirillum</taxon>
    </lineage>
</organism>
<proteinExistence type="predicted"/>
<dbReference type="InterPro" id="IPR018692">
    <property type="entry name" value="DUF2189"/>
</dbReference>
<keyword evidence="1" id="KW-0812">Transmembrane</keyword>
<dbReference type="RefSeq" id="WP_209769735.1">
    <property type="nucleotide sequence ID" value="NZ_JAGINP010000021.1"/>
</dbReference>
<evidence type="ECO:0000256" key="1">
    <source>
        <dbReference type="SAM" id="Phobius"/>
    </source>
</evidence>
<comment type="caution">
    <text evidence="2">The sequence shown here is derived from an EMBL/GenBank/DDBJ whole genome shotgun (WGS) entry which is preliminary data.</text>
</comment>
<feature type="transmembrane region" description="Helical" evidence="1">
    <location>
        <begin position="191"/>
        <end position="220"/>
    </location>
</feature>
<dbReference type="EMBL" id="JAGINP010000021">
    <property type="protein sequence ID" value="MBP2295291.1"/>
    <property type="molecule type" value="Genomic_DNA"/>
</dbReference>
<name>A0ABS4SRU6_9PROT</name>
<keyword evidence="1" id="KW-0472">Membrane</keyword>
<feature type="transmembrane region" description="Helical" evidence="1">
    <location>
        <begin position="126"/>
        <end position="159"/>
    </location>
</feature>
<evidence type="ECO:0000313" key="2">
    <source>
        <dbReference type="EMBL" id="MBP2295291.1"/>
    </source>
</evidence>
<feature type="transmembrane region" description="Helical" evidence="1">
    <location>
        <begin position="94"/>
        <end position="114"/>
    </location>
</feature>
<dbReference type="Proteomes" id="UP000781958">
    <property type="component" value="Unassembled WGS sequence"/>
</dbReference>
<feature type="transmembrane region" description="Helical" evidence="1">
    <location>
        <begin position="68"/>
        <end position="88"/>
    </location>
</feature>
<protein>
    <submittedName>
        <fullName evidence="2">Membrane protein</fullName>
    </submittedName>
</protein>
<evidence type="ECO:0000313" key="3">
    <source>
        <dbReference type="Proteomes" id="UP000781958"/>
    </source>
</evidence>
<feature type="transmembrane region" description="Helical" evidence="1">
    <location>
        <begin position="245"/>
        <end position="273"/>
    </location>
</feature>